<evidence type="ECO:0000313" key="2">
    <source>
        <dbReference type="EMBL" id="KAK0703056.1"/>
    </source>
</evidence>
<keyword evidence="3" id="KW-1185">Reference proteome</keyword>
<dbReference type="EMBL" id="JAUIRO010000008">
    <property type="protein sequence ID" value="KAK0703056.1"/>
    <property type="molecule type" value="Genomic_DNA"/>
</dbReference>
<feature type="region of interest" description="Disordered" evidence="1">
    <location>
        <begin position="95"/>
        <end position="117"/>
    </location>
</feature>
<dbReference type="AlphaFoldDB" id="A0AA40DIY4"/>
<reference evidence="2" key="1">
    <citation type="submission" date="2023-06" db="EMBL/GenBank/DDBJ databases">
        <title>Genome-scale phylogeny and comparative genomics of the fungal order Sordariales.</title>
        <authorList>
            <consortium name="Lawrence Berkeley National Laboratory"/>
            <person name="Hensen N."/>
            <person name="Bonometti L."/>
            <person name="Westerberg I."/>
            <person name="Brannstrom I.O."/>
            <person name="Guillou S."/>
            <person name="Cros-Aarteil S."/>
            <person name="Calhoun S."/>
            <person name="Haridas S."/>
            <person name="Kuo A."/>
            <person name="Mondo S."/>
            <person name="Pangilinan J."/>
            <person name="Riley R."/>
            <person name="LaButti K."/>
            <person name="Andreopoulos B."/>
            <person name="Lipzen A."/>
            <person name="Chen C."/>
            <person name="Yanf M."/>
            <person name="Daum C."/>
            <person name="Ng V."/>
            <person name="Clum A."/>
            <person name="Steindorff A."/>
            <person name="Ohm R."/>
            <person name="Martin F."/>
            <person name="Silar P."/>
            <person name="Natvig D."/>
            <person name="Lalanne C."/>
            <person name="Gautier V."/>
            <person name="Ament-velasquez S.L."/>
            <person name="Kruys A."/>
            <person name="Hutchinson M.I."/>
            <person name="Powell A.J."/>
            <person name="Barry K."/>
            <person name="Miller A.N."/>
            <person name="Grigoriev I.V."/>
            <person name="Debuchy R."/>
            <person name="Gladieux P."/>
            <person name="Thoren M.H."/>
            <person name="Johannesson H."/>
        </authorList>
    </citation>
    <scope>NUCLEOTIDE SEQUENCE</scope>
    <source>
        <strain evidence="2">SMH2392-1A</strain>
    </source>
</reference>
<comment type="caution">
    <text evidence="2">The sequence shown here is derived from an EMBL/GenBank/DDBJ whole genome shotgun (WGS) entry which is preliminary data.</text>
</comment>
<gene>
    <name evidence="2" type="ORF">B0T26DRAFT_680809</name>
</gene>
<dbReference type="GeneID" id="85323813"/>
<sequence>MSPSRALLEGGAKIHPADHQGPVLYRPLNYIATAIAETCTTKEDTDKMIEKYCEFVASIRQFHLDRAVKSIPVRRKGHNWLRTIGRRLRRSLSSSKSLHPSLEARPAAVGETDDAPSAMATTVTTTLRSSASTATGKRSNDSSAGFINRAPCFSVRRRRVSILRRCLAACSSSSSFSPEIQWEVSSSQASPTRQCASTELSRKSLVTTLGPT</sequence>
<dbReference type="RefSeq" id="XP_060289915.1">
    <property type="nucleotide sequence ID" value="XM_060440543.1"/>
</dbReference>
<evidence type="ECO:0000256" key="1">
    <source>
        <dbReference type="SAM" id="MobiDB-lite"/>
    </source>
</evidence>
<proteinExistence type="predicted"/>
<accession>A0AA40DIY4</accession>
<organism evidence="2 3">
    <name type="scientific">Lasiosphaeria miniovina</name>
    <dbReference type="NCBI Taxonomy" id="1954250"/>
    <lineage>
        <taxon>Eukaryota</taxon>
        <taxon>Fungi</taxon>
        <taxon>Dikarya</taxon>
        <taxon>Ascomycota</taxon>
        <taxon>Pezizomycotina</taxon>
        <taxon>Sordariomycetes</taxon>
        <taxon>Sordariomycetidae</taxon>
        <taxon>Sordariales</taxon>
        <taxon>Lasiosphaeriaceae</taxon>
        <taxon>Lasiosphaeria</taxon>
    </lineage>
</organism>
<protein>
    <submittedName>
        <fullName evidence="2">Uncharacterized protein</fullName>
    </submittedName>
</protein>
<evidence type="ECO:0000313" key="3">
    <source>
        <dbReference type="Proteomes" id="UP001172101"/>
    </source>
</evidence>
<name>A0AA40DIY4_9PEZI</name>
<dbReference type="Proteomes" id="UP001172101">
    <property type="component" value="Unassembled WGS sequence"/>
</dbReference>